<evidence type="ECO:0000313" key="3">
    <source>
        <dbReference type="Proteomes" id="UP000266669"/>
    </source>
</evidence>
<sequence>MTYYSFSRILFESDFVYRTSLKVNQIRNMISNGYIPILPILFWNVFLTSKLPPEYQPREFNHNIPALIQIGENAFRLILFSLPLFAKLDINSKRGRIGLFLYTVGIGLYFFSWVLLIYFSDHSFIRCYPIFIAPAYTPLFWLIGIAFMIDSYYFPWKYKIWHMLLPSFLFLIFHIHHASLIYFRSVSVP</sequence>
<protein>
    <submittedName>
        <fullName evidence="2">Uncharacterized protein</fullName>
    </submittedName>
</protein>
<evidence type="ECO:0000313" key="2">
    <source>
        <dbReference type="EMBL" id="RHX88391.1"/>
    </source>
</evidence>
<dbReference type="EMBL" id="QHCS01000001">
    <property type="protein sequence ID" value="RHX88391.1"/>
    <property type="molecule type" value="Genomic_DNA"/>
</dbReference>
<keyword evidence="1" id="KW-1133">Transmembrane helix</keyword>
<feature type="transmembrane region" description="Helical" evidence="1">
    <location>
        <begin position="29"/>
        <end position="46"/>
    </location>
</feature>
<proteinExistence type="predicted"/>
<feature type="transmembrane region" description="Helical" evidence="1">
    <location>
        <begin position="161"/>
        <end position="183"/>
    </location>
</feature>
<evidence type="ECO:0000256" key="1">
    <source>
        <dbReference type="SAM" id="Phobius"/>
    </source>
</evidence>
<gene>
    <name evidence="2" type="ORF">DLM78_05470</name>
</gene>
<reference evidence="3" key="1">
    <citation type="submission" date="2018-05" db="EMBL/GenBank/DDBJ databases">
        <title>Leptospira yasudae sp. nov. and Leptospira stimsonii sp. nov., two pathogenic species of the genus Leptospira isolated from environmental sources.</title>
        <authorList>
            <person name="Casanovas-Massana A."/>
            <person name="Hamond C."/>
            <person name="Santos L.A."/>
            <person name="Hacker K.P."/>
            <person name="Balassiano I."/>
            <person name="Medeiros M.A."/>
            <person name="Reis M.G."/>
            <person name="Ko A.I."/>
            <person name="Wunder E.A."/>
        </authorList>
    </citation>
    <scope>NUCLEOTIDE SEQUENCE [LARGE SCALE GENOMIC DNA]</scope>
    <source>
        <strain evidence="3">AMB6-RJ</strain>
    </source>
</reference>
<feature type="transmembrane region" description="Helical" evidence="1">
    <location>
        <begin position="131"/>
        <end position="149"/>
    </location>
</feature>
<feature type="transmembrane region" description="Helical" evidence="1">
    <location>
        <begin position="97"/>
        <end position="119"/>
    </location>
</feature>
<keyword evidence="1" id="KW-0812">Transmembrane</keyword>
<organism evidence="2 3">
    <name type="scientific">Leptospira stimsonii</name>
    <dbReference type="NCBI Taxonomy" id="2202203"/>
    <lineage>
        <taxon>Bacteria</taxon>
        <taxon>Pseudomonadati</taxon>
        <taxon>Spirochaetota</taxon>
        <taxon>Spirochaetia</taxon>
        <taxon>Leptospirales</taxon>
        <taxon>Leptospiraceae</taxon>
        <taxon>Leptospira</taxon>
    </lineage>
</organism>
<dbReference type="AlphaFoldDB" id="A0A8B3CT01"/>
<dbReference type="Proteomes" id="UP000266669">
    <property type="component" value="Unassembled WGS sequence"/>
</dbReference>
<name>A0A8B3CT01_9LEPT</name>
<accession>A0A8B3CT01</accession>
<comment type="caution">
    <text evidence="2">The sequence shown here is derived from an EMBL/GenBank/DDBJ whole genome shotgun (WGS) entry which is preliminary data.</text>
</comment>
<keyword evidence="1" id="KW-0472">Membrane</keyword>